<dbReference type="AlphaFoldDB" id="A0A918UWA2"/>
<name>A0A918UWA2_9BACT</name>
<accession>A0A918UWA2</accession>
<proteinExistence type="predicted"/>
<evidence type="ECO:0000313" key="1">
    <source>
        <dbReference type="EMBL" id="GGZ39000.1"/>
    </source>
</evidence>
<protein>
    <submittedName>
        <fullName evidence="1">Uncharacterized protein</fullName>
    </submittedName>
</protein>
<dbReference type="Proteomes" id="UP000619457">
    <property type="component" value="Unassembled WGS sequence"/>
</dbReference>
<comment type="caution">
    <text evidence="1">The sequence shown here is derived from an EMBL/GenBank/DDBJ whole genome shotgun (WGS) entry which is preliminary data.</text>
</comment>
<reference evidence="1" key="1">
    <citation type="journal article" date="2014" name="Int. J. Syst. Evol. Microbiol.">
        <title>Complete genome sequence of Corynebacterium casei LMG S-19264T (=DSM 44701T), isolated from a smear-ripened cheese.</title>
        <authorList>
            <consortium name="US DOE Joint Genome Institute (JGI-PGF)"/>
            <person name="Walter F."/>
            <person name="Albersmeier A."/>
            <person name="Kalinowski J."/>
            <person name="Ruckert C."/>
        </authorList>
    </citation>
    <scope>NUCLEOTIDE SEQUENCE</scope>
    <source>
        <strain evidence="1">KCTC 12368</strain>
    </source>
</reference>
<evidence type="ECO:0000313" key="2">
    <source>
        <dbReference type="Proteomes" id="UP000619457"/>
    </source>
</evidence>
<keyword evidence="2" id="KW-1185">Reference proteome</keyword>
<reference evidence="1" key="2">
    <citation type="submission" date="2020-09" db="EMBL/GenBank/DDBJ databases">
        <authorList>
            <person name="Sun Q."/>
            <person name="Kim S."/>
        </authorList>
    </citation>
    <scope>NUCLEOTIDE SEQUENCE</scope>
    <source>
        <strain evidence="1">KCTC 12368</strain>
    </source>
</reference>
<organism evidence="1 2">
    <name type="scientific">Echinicola pacifica</name>
    <dbReference type="NCBI Taxonomy" id="346377"/>
    <lineage>
        <taxon>Bacteria</taxon>
        <taxon>Pseudomonadati</taxon>
        <taxon>Bacteroidota</taxon>
        <taxon>Cytophagia</taxon>
        <taxon>Cytophagales</taxon>
        <taxon>Cyclobacteriaceae</taxon>
        <taxon>Echinicola</taxon>
    </lineage>
</organism>
<dbReference type="EMBL" id="BMWX01000008">
    <property type="protein sequence ID" value="GGZ39000.1"/>
    <property type="molecule type" value="Genomic_DNA"/>
</dbReference>
<sequence length="78" mass="8882">MECPELGPHTGQIAVEVSNTPWASDITSIKCWNGEKLRVAFVMDVVINKSLLYNTYARHSALEMKTPNEFYKLKSQHN</sequence>
<gene>
    <name evidence="1" type="ORF">GCM10007049_35380</name>
</gene>